<evidence type="ECO:0000313" key="1">
    <source>
        <dbReference type="EMBL" id="MDR6945420.1"/>
    </source>
</evidence>
<comment type="caution">
    <text evidence="1">The sequence shown here is derived from an EMBL/GenBank/DDBJ whole genome shotgun (WGS) entry which is preliminary data.</text>
</comment>
<evidence type="ECO:0000313" key="2">
    <source>
        <dbReference type="Proteomes" id="UP001247620"/>
    </source>
</evidence>
<reference evidence="1 2" key="1">
    <citation type="submission" date="2023-07" db="EMBL/GenBank/DDBJ databases">
        <title>Sorghum-associated microbial communities from plants grown in Nebraska, USA.</title>
        <authorList>
            <person name="Schachtman D."/>
        </authorList>
    </citation>
    <scope>NUCLEOTIDE SEQUENCE [LARGE SCALE GENOMIC DNA]</scope>
    <source>
        <strain evidence="1 2">3262</strain>
    </source>
</reference>
<protein>
    <submittedName>
        <fullName evidence="1">Uncharacterized protein</fullName>
    </submittedName>
</protein>
<accession>A0ABU1TKP8</accession>
<organism evidence="1 2">
    <name type="scientific">Mucilaginibacter pocheonensis</name>
    <dbReference type="NCBI Taxonomy" id="398050"/>
    <lineage>
        <taxon>Bacteria</taxon>
        <taxon>Pseudomonadati</taxon>
        <taxon>Bacteroidota</taxon>
        <taxon>Sphingobacteriia</taxon>
        <taxon>Sphingobacteriales</taxon>
        <taxon>Sphingobacteriaceae</taxon>
        <taxon>Mucilaginibacter</taxon>
    </lineage>
</organism>
<sequence length="38" mass="4248">MASSFGFPFLCYIDKELSDLGFAELSLIIADLISPIYF</sequence>
<keyword evidence="2" id="KW-1185">Reference proteome</keyword>
<name>A0ABU1TKP8_9SPHI</name>
<dbReference type="Proteomes" id="UP001247620">
    <property type="component" value="Unassembled WGS sequence"/>
</dbReference>
<gene>
    <name evidence="1" type="ORF">J2W55_005293</name>
</gene>
<proteinExistence type="predicted"/>
<dbReference type="EMBL" id="JAVDUU010000008">
    <property type="protein sequence ID" value="MDR6945420.1"/>
    <property type="molecule type" value="Genomic_DNA"/>
</dbReference>